<evidence type="ECO:0000256" key="1">
    <source>
        <dbReference type="SAM" id="MobiDB-lite"/>
    </source>
</evidence>
<dbReference type="EMBL" id="BOPA01000077">
    <property type="protein sequence ID" value="GIJ19302.1"/>
    <property type="molecule type" value="Genomic_DNA"/>
</dbReference>
<organism evidence="2 3">
    <name type="scientific">Micromonospora gifhornensis</name>
    <dbReference type="NCBI Taxonomy" id="84594"/>
    <lineage>
        <taxon>Bacteria</taxon>
        <taxon>Bacillati</taxon>
        <taxon>Actinomycetota</taxon>
        <taxon>Actinomycetes</taxon>
        <taxon>Micromonosporales</taxon>
        <taxon>Micromonosporaceae</taxon>
        <taxon>Micromonospora</taxon>
    </lineage>
</organism>
<protein>
    <submittedName>
        <fullName evidence="2">Uncharacterized protein</fullName>
    </submittedName>
</protein>
<evidence type="ECO:0000313" key="2">
    <source>
        <dbReference type="EMBL" id="GIJ19302.1"/>
    </source>
</evidence>
<keyword evidence="3" id="KW-1185">Reference proteome</keyword>
<name>A0ABQ4IN14_9ACTN</name>
<accession>A0ABQ4IN14</accession>
<dbReference type="Proteomes" id="UP000647860">
    <property type="component" value="Unassembled WGS sequence"/>
</dbReference>
<reference evidence="2 3" key="1">
    <citation type="submission" date="2021-01" db="EMBL/GenBank/DDBJ databases">
        <title>Whole genome shotgun sequence of Verrucosispora gifhornensis NBRC 16317.</title>
        <authorList>
            <person name="Komaki H."/>
            <person name="Tamura T."/>
        </authorList>
    </citation>
    <scope>NUCLEOTIDE SEQUENCE [LARGE SCALE GENOMIC DNA]</scope>
    <source>
        <strain evidence="2 3">NBRC 16317</strain>
    </source>
</reference>
<sequence>MDGSGRTLCWEILRDDDGAAPQIDRYLVRHRPPPQHRVTGCYTSPPASPVPPDDPFPEEPATRRVAAMPICRTNHKERSTSGVATLGHI</sequence>
<proteinExistence type="predicted"/>
<comment type="caution">
    <text evidence="2">The sequence shown here is derived from an EMBL/GenBank/DDBJ whole genome shotgun (WGS) entry which is preliminary data.</text>
</comment>
<gene>
    <name evidence="2" type="ORF">Vgi01_59860</name>
</gene>
<feature type="region of interest" description="Disordered" evidence="1">
    <location>
        <begin position="30"/>
        <end position="89"/>
    </location>
</feature>
<evidence type="ECO:0000313" key="3">
    <source>
        <dbReference type="Proteomes" id="UP000647860"/>
    </source>
</evidence>